<keyword evidence="2 5" id="KW-0479">Metal-binding</keyword>
<proteinExistence type="inferred from homology"/>
<keyword evidence="4 5" id="KW-0560">Oxidoreductase</keyword>
<evidence type="ECO:0000256" key="1">
    <source>
        <dbReference type="ARBA" id="ARBA00007174"/>
    </source>
</evidence>
<dbReference type="InterPro" id="IPR002579">
    <property type="entry name" value="Met_Sox_Rdtase_MsrB_dom"/>
</dbReference>
<dbReference type="AlphaFoldDB" id="A0A1X6P370"/>
<protein>
    <recommendedName>
        <fullName evidence="5">Peptide-methionine (R)-S-oxide reductase</fullName>
        <ecNumber evidence="5">1.8.4.12</ecNumber>
    </recommendedName>
</protein>
<evidence type="ECO:0000313" key="8">
    <source>
        <dbReference type="Proteomes" id="UP000218209"/>
    </source>
</evidence>
<dbReference type="EMBL" id="KV918913">
    <property type="protein sequence ID" value="OSX75205.1"/>
    <property type="molecule type" value="Genomic_DNA"/>
</dbReference>
<accession>A0A1X6P370</accession>
<sequence>MIAFALTASTATLLRRTSLLPATSSVRAFPSRAVGAGRRCSSAPASWGATTVRAMAESIKAPASVALSDEEWRTKLSPEQFRILREKGTEMGGTGEYNKFQPPEGFFKCAACGNPLYSAESKFNSGCGWPAFDKCYKDAVKTKTDMSFGMKRVEIMCNACGGHLGHVFEGECFTATNERHCVSL</sequence>
<evidence type="ECO:0000256" key="2">
    <source>
        <dbReference type="ARBA" id="ARBA00022723"/>
    </source>
</evidence>
<dbReference type="GO" id="GO:0033743">
    <property type="term" value="F:peptide-methionine (R)-S-oxide reductase activity"/>
    <property type="evidence" value="ECO:0007669"/>
    <property type="project" value="UniProtKB-EC"/>
</dbReference>
<keyword evidence="8" id="KW-1185">Reference proteome</keyword>
<dbReference type="InterPro" id="IPR011057">
    <property type="entry name" value="Mss4-like_sf"/>
</dbReference>
<dbReference type="GO" id="GO:0006979">
    <property type="term" value="P:response to oxidative stress"/>
    <property type="evidence" value="ECO:0007669"/>
    <property type="project" value="InterPro"/>
</dbReference>
<dbReference type="InterPro" id="IPR028427">
    <property type="entry name" value="Met_Sox_Rdtase_MsrB"/>
</dbReference>
<dbReference type="Gene3D" id="2.170.150.20">
    <property type="entry name" value="Peptide methionine sulfoxide reductase"/>
    <property type="match status" value="1"/>
</dbReference>
<comment type="cofactor">
    <cofactor evidence="5">
        <name>Zn(2+)</name>
        <dbReference type="ChEBI" id="CHEBI:29105"/>
    </cofactor>
    <text evidence="5">Binds 1 zinc ion per subunit.</text>
</comment>
<dbReference type="NCBIfam" id="TIGR00357">
    <property type="entry name" value="peptide-methionine (R)-S-oxide reductase MsrB"/>
    <property type="match status" value="1"/>
</dbReference>
<dbReference type="EC" id="1.8.4.12" evidence="5"/>
<evidence type="ECO:0000256" key="3">
    <source>
        <dbReference type="ARBA" id="ARBA00022833"/>
    </source>
</evidence>
<dbReference type="PROSITE" id="PS51790">
    <property type="entry name" value="MSRB"/>
    <property type="match status" value="1"/>
</dbReference>
<comment type="catalytic activity">
    <reaction evidence="5">
        <text>L-methionyl-[protein] + [thioredoxin]-disulfide + H2O = L-methionyl-(R)-S-oxide-[protein] + [thioredoxin]-dithiol</text>
        <dbReference type="Rhea" id="RHEA:24164"/>
        <dbReference type="Rhea" id="RHEA-COMP:10698"/>
        <dbReference type="Rhea" id="RHEA-COMP:10700"/>
        <dbReference type="Rhea" id="RHEA-COMP:12313"/>
        <dbReference type="Rhea" id="RHEA-COMP:12314"/>
        <dbReference type="ChEBI" id="CHEBI:15377"/>
        <dbReference type="ChEBI" id="CHEBI:16044"/>
        <dbReference type="ChEBI" id="CHEBI:29950"/>
        <dbReference type="ChEBI" id="CHEBI:45764"/>
        <dbReference type="ChEBI" id="CHEBI:50058"/>
        <dbReference type="EC" id="1.8.4.12"/>
    </reaction>
</comment>
<feature type="domain" description="MsrB" evidence="6">
    <location>
        <begin position="69"/>
        <end position="184"/>
    </location>
</feature>
<organism evidence="7 8">
    <name type="scientific">Porphyra umbilicalis</name>
    <name type="common">Purple laver</name>
    <name type="synonym">Red alga</name>
    <dbReference type="NCBI Taxonomy" id="2786"/>
    <lineage>
        <taxon>Eukaryota</taxon>
        <taxon>Rhodophyta</taxon>
        <taxon>Bangiophyceae</taxon>
        <taxon>Bangiales</taxon>
        <taxon>Bangiaceae</taxon>
        <taxon>Porphyra</taxon>
    </lineage>
</organism>
<dbReference type="GO" id="GO:0046872">
    <property type="term" value="F:metal ion binding"/>
    <property type="evidence" value="ECO:0007669"/>
    <property type="project" value="UniProtKB-KW"/>
</dbReference>
<dbReference type="OrthoDB" id="44061at2759"/>
<dbReference type="PANTHER" id="PTHR46081">
    <property type="entry name" value="PEPTIDE METHIONINE SULFOXIDE REDUCTASE 2"/>
    <property type="match status" value="1"/>
</dbReference>
<dbReference type="Proteomes" id="UP000218209">
    <property type="component" value="Unassembled WGS sequence"/>
</dbReference>
<gene>
    <name evidence="7" type="ORF">BU14_0247s0003</name>
</gene>
<keyword evidence="3 5" id="KW-0862">Zinc</keyword>
<dbReference type="SUPFAM" id="SSF51316">
    <property type="entry name" value="Mss4-like"/>
    <property type="match status" value="1"/>
</dbReference>
<reference evidence="7 8" key="1">
    <citation type="submission" date="2017-03" db="EMBL/GenBank/DDBJ databases">
        <title>WGS assembly of Porphyra umbilicalis.</title>
        <authorList>
            <person name="Brawley S.H."/>
            <person name="Blouin N.A."/>
            <person name="Ficko-Blean E."/>
            <person name="Wheeler G.L."/>
            <person name="Lohr M."/>
            <person name="Goodson H.V."/>
            <person name="Jenkins J.W."/>
            <person name="Blaby-Haas C.E."/>
            <person name="Helliwell K.E."/>
            <person name="Chan C."/>
            <person name="Marriage T."/>
            <person name="Bhattacharya D."/>
            <person name="Klein A.S."/>
            <person name="Badis Y."/>
            <person name="Brodie J."/>
            <person name="Cao Y."/>
            <person name="Collen J."/>
            <person name="Dittami S.M."/>
            <person name="Gachon C.M."/>
            <person name="Green B.R."/>
            <person name="Karpowicz S."/>
            <person name="Kim J.W."/>
            <person name="Kudahl U."/>
            <person name="Lin S."/>
            <person name="Michel G."/>
            <person name="Mittag M."/>
            <person name="Olson B.J."/>
            <person name="Pangilinan J."/>
            <person name="Peng Y."/>
            <person name="Qiu H."/>
            <person name="Shu S."/>
            <person name="Singer J.T."/>
            <person name="Smith A.G."/>
            <person name="Sprecher B.N."/>
            <person name="Wagner V."/>
            <person name="Wang W."/>
            <person name="Wang Z.-Y."/>
            <person name="Yan J."/>
            <person name="Yarish C."/>
            <person name="Zoeuner-Riek S."/>
            <person name="Zhuang Y."/>
            <person name="Zou Y."/>
            <person name="Lindquist E.A."/>
            <person name="Grimwood J."/>
            <person name="Barry K."/>
            <person name="Rokhsar D.S."/>
            <person name="Schmutz J."/>
            <person name="Stiller J.W."/>
            <person name="Grossman A.R."/>
            <person name="Prochnik S.E."/>
        </authorList>
    </citation>
    <scope>NUCLEOTIDE SEQUENCE [LARGE SCALE GENOMIC DNA]</scope>
    <source>
        <strain evidence="7">4086291</strain>
    </source>
</reference>
<dbReference type="Pfam" id="PF01641">
    <property type="entry name" value="SelR"/>
    <property type="match status" value="1"/>
</dbReference>
<dbReference type="PANTHER" id="PTHR46081:SF8">
    <property type="entry name" value="PEPTIDE METHIONINE SULFOXIDE REDUCTASE 2"/>
    <property type="match status" value="1"/>
</dbReference>
<evidence type="ECO:0000256" key="5">
    <source>
        <dbReference type="RuleBase" id="RU365044"/>
    </source>
</evidence>
<comment type="similarity">
    <text evidence="1 5">Belongs to the MsrB Met sulfoxide reductase family.</text>
</comment>
<evidence type="ECO:0000259" key="6">
    <source>
        <dbReference type="PROSITE" id="PS51790"/>
    </source>
</evidence>
<evidence type="ECO:0000313" key="7">
    <source>
        <dbReference type="EMBL" id="OSX75205.1"/>
    </source>
</evidence>
<dbReference type="GO" id="GO:0030091">
    <property type="term" value="P:protein repair"/>
    <property type="evidence" value="ECO:0007669"/>
    <property type="project" value="InterPro"/>
</dbReference>
<evidence type="ECO:0000256" key="4">
    <source>
        <dbReference type="ARBA" id="ARBA00023002"/>
    </source>
</evidence>
<name>A0A1X6P370_PORUM</name>